<proteinExistence type="predicted"/>
<evidence type="ECO:0008006" key="5">
    <source>
        <dbReference type="Google" id="ProtNLM"/>
    </source>
</evidence>
<evidence type="ECO:0000256" key="2">
    <source>
        <dbReference type="SAM" id="Phobius"/>
    </source>
</evidence>
<accession>A0ABY3RVW7</accession>
<dbReference type="RefSeq" id="WP_231820584.1">
    <property type="nucleotide sequence ID" value="NZ_CP082781.1"/>
</dbReference>
<evidence type="ECO:0000256" key="1">
    <source>
        <dbReference type="SAM" id="MobiDB-lite"/>
    </source>
</evidence>
<feature type="transmembrane region" description="Helical" evidence="2">
    <location>
        <begin position="46"/>
        <end position="67"/>
    </location>
</feature>
<keyword evidence="2" id="KW-0472">Membrane</keyword>
<sequence length="378" mass="39506">MDDWREVRTIGENVRIDEARLRSARERLLSGIEAEPGRRASLRRRLAWGAGGIIATAAATTVAVIVASQGVPRPELPVAVPATSRPETPPATPLPSPSAPSVPTPTPAPETAPDVLRAAANAALTTPSAPGAGQYVKYQATSEYLWAGDGTDFSPIGRGFSREMATRAWIITGTSTMYIPADVLGDWVVAPSDPSAISWSLVDDPTSEERIEAELAASASAGEGTYPGGTVIPESAGERVGELLARLPADPGAIREWAESEYPGENPSAEDSLGSLLVLLLGYNAGSPQLRSAMFLALSDLPASSIVAESGTTRTIAFAAAVGGEGRPWRMTVTMDVESGLVSEITRTWAHGPNAVPDDIPDERIRIATSIVDAPPEG</sequence>
<dbReference type="Proteomes" id="UP001199642">
    <property type="component" value="Chromosome"/>
</dbReference>
<evidence type="ECO:0000313" key="4">
    <source>
        <dbReference type="Proteomes" id="UP001199642"/>
    </source>
</evidence>
<keyword evidence="2" id="KW-1133">Transmembrane helix</keyword>
<evidence type="ECO:0000313" key="3">
    <source>
        <dbReference type="EMBL" id="UGS27110.1"/>
    </source>
</evidence>
<gene>
    <name evidence="3" type="ORF">K8F61_02545</name>
</gene>
<dbReference type="EMBL" id="CP082781">
    <property type="protein sequence ID" value="UGS27110.1"/>
    <property type="molecule type" value="Genomic_DNA"/>
</dbReference>
<protein>
    <recommendedName>
        <fullName evidence="5">CU044_5270 family protein</fullName>
    </recommendedName>
</protein>
<keyword evidence="4" id="KW-1185">Reference proteome</keyword>
<feature type="region of interest" description="Disordered" evidence="1">
    <location>
        <begin position="78"/>
        <end position="112"/>
    </location>
</feature>
<name>A0ABY3RVW7_9MICO</name>
<keyword evidence="2" id="KW-0812">Transmembrane</keyword>
<feature type="compositionally biased region" description="Pro residues" evidence="1">
    <location>
        <begin position="87"/>
        <end position="110"/>
    </location>
</feature>
<organism evidence="3 4">
    <name type="scientific">Microbacterium resistens</name>
    <dbReference type="NCBI Taxonomy" id="156977"/>
    <lineage>
        <taxon>Bacteria</taxon>
        <taxon>Bacillati</taxon>
        <taxon>Actinomycetota</taxon>
        <taxon>Actinomycetes</taxon>
        <taxon>Micrococcales</taxon>
        <taxon>Microbacteriaceae</taxon>
        <taxon>Microbacterium</taxon>
    </lineage>
</organism>
<reference evidence="3 4" key="1">
    <citation type="submission" date="2023-01" db="EMBL/GenBank/DDBJ databases">
        <title>Characterization of estradiol degrading bacteria Microbacterium sp. MZT7 and reveal degrading genes through genome analysis.</title>
        <authorList>
            <person name="Hao P."/>
            <person name="Gao Y."/>
        </authorList>
    </citation>
    <scope>NUCLEOTIDE SEQUENCE [LARGE SCALE GENOMIC DNA]</scope>
    <source>
        <strain evidence="3 4">MZT7</strain>
    </source>
</reference>